<sequence length="348" mass="36960">MRTAHVLFLLVAGWEIAEAKSRHGRKNKNPPGPSRSSPMPFRKMFEDAGVEINCPSGNKVYVHPITGDLQQCSQKLGFYNETSCPGGTVCERFPILVPGFQDYCCWETANSSEQKGKGTTTTDPDEEFPFPIGRPDGGEVEPIIDRPPGGEEDPDDYEPYGPDAIPGNGVVDIGNTGGGGGGSITGGGEENNGYGGEGNGEDWEAGGEEQNTDMIDDDANRSSSPASASTKKPIRFSSRKGHLKEIGDDGKVPATNQHYPNEHGIRPPNDQEESEEMDGMMPPPGNQNHEIHANIRRPPPQINVGPPAPQGFKCENNGVMMGGGGNCGGGCPANCGCPMMCGCPFGWV</sequence>
<feature type="region of interest" description="Disordered" evidence="1">
    <location>
        <begin position="21"/>
        <end position="41"/>
    </location>
</feature>
<feature type="compositionally biased region" description="Gly residues" evidence="1">
    <location>
        <begin position="175"/>
        <end position="198"/>
    </location>
</feature>
<feature type="region of interest" description="Disordered" evidence="1">
    <location>
        <begin position="111"/>
        <end position="280"/>
    </location>
</feature>
<feature type="compositionally biased region" description="Acidic residues" evidence="1">
    <location>
        <begin position="199"/>
        <end position="217"/>
    </location>
</feature>
<feature type="compositionally biased region" description="Low complexity" evidence="1">
    <location>
        <begin position="159"/>
        <end position="174"/>
    </location>
</feature>
<comment type="caution">
    <text evidence="2">The sequence shown here is derived from an EMBL/GenBank/DDBJ whole genome shotgun (WGS) entry which is preliminary data.</text>
</comment>
<evidence type="ECO:0000313" key="2">
    <source>
        <dbReference type="EMBL" id="CAJ0586420.1"/>
    </source>
</evidence>
<protein>
    <submittedName>
        <fullName evidence="2">Uncharacterized protein</fullName>
    </submittedName>
</protein>
<dbReference type="AlphaFoldDB" id="A0AA36DHE7"/>
<dbReference type="Proteomes" id="UP001177023">
    <property type="component" value="Unassembled WGS sequence"/>
</dbReference>
<organism evidence="2 3">
    <name type="scientific">Mesorhabditis spiculigera</name>
    <dbReference type="NCBI Taxonomy" id="96644"/>
    <lineage>
        <taxon>Eukaryota</taxon>
        <taxon>Metazoa</taxon>
        <taxon>Ecdysozoa</taxon>
        <taxon>Nematoda</taxon>
        <taxon>Chromadorea</taxon>
        <taxon>Rhabditida</taxon>
        <taxon>Rhabditina</taxon>
        <taxon>Rhabditomorpha</taxon>
        <taxon>Rhabditoidea</taxon>
        <taxon>Rhabditidae</taxon>
        <taxon>Mesorhabditinae</taxon>
        <taxon>Mesorhabditis</taxon>
    </lineage>
</organism>
<name>A0AA36DHE7_9BILA</name>
<dbReference type="EMBL" id="CATQJA010002708">
    <property type="protein sequence ID" value="CAJ0586420.1"/>
    <property type="molecule type" value="Genomic_DNA"/>
</dbReference>
<feature type="compositionally biased region" description="Polar residues" evidence="1">
    <location>
        <begin position="111"/>
        <end position="122"/>
    </location>
</feature>
<gene>
    <name evidence="2" type="ORF">MSPICULIGERA_LOCUS24425</name>
</gene>
<evidence type="ECO:0000313" key="3">
    <source>
        <dbReference type="Proteomes" id="UP001177023"/>
    </source>
</evidence>
<evidence type="ECO:0000256" key="1">
    <source>
        <dbReference type="SAM" id="MobiDB-lite"/>
    </source>
</evidence>
<keyword evidence="3" id="KW-1185">Reference proteome</keyword>
<accession>A0AA36DHE7</accession>
<proteinExistence type="predicted"/>
<feature type="non-terminal residue" evidence="2">
    <location>
        <position position="1"/>
    </location>
</feature>
<reference evidence="2" key="1">
    <citation type="submission" date="2023-06" db="EMBL/GenBank/DDBJ databases">
        <authorList>
            <person name="Delattre M."/>
        </authorList>
    </citation>
    <scope>NUCLEOTIDE SEQUENCE</scope>
    <source>
        <strain evidence="2">AF72</strain>
    </source>
</reference>
<feature type="compositionally biased region" description="Basic residues" evidence="1">
    <location>
        <begin position="232"/>
        <end position="242"/>
    </location>
</feature>